<sequence length="130" mass="14808">VLLAYFSDKGSTFPELLQHLQDEEVQVLNFQLSTEDFAYKIKALLNNAALGMVPASVWDGTLRAHGGVIVVREDGEIVCYHLYNAEAFRNYLFNNTRMESPSATRHGYGTIYEENGENFIKLNLQIRFTK</sequence>
<dbReference type="EMBL" id="PFBW01000064">
    <property type="protein sequence ID" value="PIR77618.1"/>
    <property type="molecule type" value="Genomic_DNA"/>
</dbReference>
<keyword evidence="1" id="KW-0540">Nuclease</keyword>
<dbReference type="AlphaFoldDB" id="A0A2M6P1Q8"/>
<organism evidence="1 2">
    <name type="scientific">Candidatus Magasanikbacteria bacterium CG10_big_fil_rev_8_21_14_0_10_38_6</name>
    <dbReference type="NCBI Taxonomy" id="1974647"/>
    <lineage>
        <taxon>Bacteria</taxon>
        <taxon>Candidatus Magasanikiibacteriota</taxon>
    </lineage>
</organism>
<feature type="non-terminal residue" evidence="1">
    <location>
        <position position="1"/>
    </location>
</feature>
<dbReference type="Pfam" id="PF09561">
    <property type="entry name" value="RE_HpaII"/>
    <property type="match status" value="1"/>
</dbReference>
<name>A0A2M6P1Q8_9BACT</name>
<evidence type="ECO:0000313" key="1">
    <source>
        <dbReference type="EMBL" id="PIR77618.1"/>
    </source>
</evidence>
<gene>
    <name evidence="1" type="ORF">COU30_01480</name>
</gene>
<proteinExistence type="predicted"/>
<evidence type="ECO:0000313" key="2">
    <source>
        <dbReference type="Proteomes" id="UP000228528"/>
    </source>
</evidence>
<protein>
    <submittedName>
        <fullName evidence="1">HpaII family restriction endonuclease</fullName>
    </submittedName>
</protein>
<accession>A0A2M6P1Q8</accession>
<dbReference type="GO" id="GO:0004519">
    <property type="term" value="F:endonuclease activity"/>
    <property type="evidence" value="ECO:0007669"/>
    <property type="project" value="UniProtKB-KW"/>
</dbReference>
<keyword evidence="1" id="KW-0378">Hydrolase</keyword>
<dbReference type="Proteomes" id="UP000228528">
    <property type="component" value="Unassembled WGS sequence"/>
</dbReference>
<comment type="caution">
    <text evidence="1">The sequence shown here is derived from an EMBL/GenBank/DDBJ whole genome shotgun (WGS) entry which is preliminary data.</text>
</comment>
<keyword evidence="1" id="KW-0255">Endonuclease</keyword>
<dbReference type="InterPro" id="IPR019062">
    <property type="entry name" value="Restrct_endonuc_II_HpaII"/>
</dbReference>
<reference evidence="2" key="1">
    <citation type="submission" date="2017-09" db="EMBL/GenBank/DDBJ databases">
        <title>Depth-based differentiation of microbial function through sediment-hosted aquifers and enrichment of novel symbionts in the deep terrestrial subsurface.</title>
        <authorList>
            <person name="Probst A.J."/>
            <person name="Ladd B."/>
            <person name="Jarett J.K."/>
            <person name="Geller-Mcgrath D.E."/>
            <person name="Sieber C.M.K."/>
            <person name="Emerson J.B."/>
            <person name="Anantharaman K."/>
            <person name="Thomas B.C."/>
            <person name="Malmstrom R."/>
            <person name="Stieglmeier M."/>
            <person name="Klingl A."/>
            <person name="Woyke T."/>
            <person name="Ryan C.M."/>
            <person name="Banfield J.F."/>
        </authorList>
    </citation>
    <scope>NUCLEOTIDE SEQUENCE [LARGE SCALE GENOMIC DNA]</scope>
</reference>